<gene>
    <name evidence="7" type="ORF">SAMN04488544_2525</name>
</gene>
<evidence type="ECO:0000259" key="6">
    <source>
        <dbReference type="Pfam" id="PF01212"/>
    </source>
</evidence>
<dbReference type="Pfam" id="PF01212">
    <property type="entry name" value="Beta_elim_lyase"/>
    <property type="match status" value="1"/>
</dbReference>
<dbReference type="AlphaFoldDB" id="A0A1H2MQG0"/>
<evidence type="ECO:0000313" key="7">
    <source>
        <dbReference type="EMBL" id="SDU95480.1"/>
    </source>
</evidence>
<protein>
    <submittedName>
        <fullName evidence="7">L-threonine aldolase</fullName>
    </submittedName>
</protein>
<evidence type="ECO:0000256" key="2">
    <source>
        <dbReference type="ARBA" id="ARBA00006966"/>
    </source>
</evidence>
<dbReference type="Proteomes" id="UP000198825">
    <property type="component" value="Chromosome I"/>
</dbReference>
<keyword evidence="4" id="KW-0456">Lyase</keyword>
<dbReference type="GO" id="GO:0006567">
    <property type="term" value="P:L-threonine catabolic process"/>
    <property type="evidence" value="ECO:0007669"/>
    <property type="project" value="TreeGrafter"/>
</dbReference>
<comment type="similarity">
    <text evidence="2">Belongs to the threonine aldolase family.</text>
</comment>
<dbReference type="InterPro" id="IPR015422">
    <property type="entry name" value="PyrdxlP-dep_Trfase_small"/>
</dbReference>
<sequence>MIDLRSDTVTKPTAAMREAMASAPVGDDVYDEDPSIHALEERAAELLGHEAGLYCPTGSMTNVLGVWLHVAPGTEVLCDVNAHVARAEMGAHGALTGVTMRTWPSLSGRLDAAEVEKIVSPDAGPYLVSTACVAVENTHNFGGGTVQPLDQLEAVGALCRDLGIAFHLDGARMANASVASGVSLETYGRLFDTVSICLSKGLGAPVGSVLVGTREQVGRARVQRKRLGGGWRQAGILAAAGLYALEHHVERLADDHAAAKALAEAVAARAPQAIDPAAVETNIVALDTGGVPATAVVAAAAEQGVRVGTVGTRTVRAVTHLDATLDQAREAGEVLGDVLARVEQAA</sequence>
<keyword evidence="8" id="KW-1185">Reference proteome</keyword>
<dbReference type="PANTHER" id="PTHR48097:SF9">
    <property type="entry name" value="L-THREONINE ALDOLASE"/>
    <property type="match status" value="1"/>
</dbReference>
<dbReference type="GO" id="GO:0005829">
    <property type="term" value="C:cytosol"/>
    <property type="evidence" value="ECO:0007669"/>
    <property type="project" value="TreeGrafter"/>
</dbReference>
<comment type="cofactor">
    <cofactor evidence="1">
        <name>pyridoxal 5'-phosphate</name>
        <dbReference type="ChEBI" id="CHEBI:597326"/>
    </cofactor>
</comment>
<dbReference type="InterPro" id="IPR015424">
    <property type="entry name" value="PyrdxlP-dep_Trfase"/>
</dbReference>
<name>A0A1H2MQG0_9ACTN</name>
<dbReference type="STRING" id="546874.SAMN04488544_2525"/>
<dbReference type="RefSeq" id="WP_091074829.1">
    <property type="nucleotide sequence ID" value="NZ_LT629799.1"/>
</dbReference>
<feature type="modified residue" description="N6-(pyridoxal phosphate)lysine" evidence="5">
    <location>
        <position position="200"/>
    </location>
</feature>
<dbReference type="Gene3D" id="3.40.640.10">
    <property type="entry name" value="Type I PLP-dependent aspartate aminotransferase-like (Major domain)"/>
    <property type="match status" value="1"/>
</dbReference>
<evidence type="ECO:0000313" key="8">
    <source>
        <dbReference type="Proteomes" id="UP000198825"/>
    </source>
</evidence>
<organism evidence="7 8">
    <name type="scientific">Microlunatus sagamiharensis</name>
    <dbReference type="NCBI Taxonomy" id="546874"/>
    <lineage>
        <taxon>Bacteria</taxon>
        <taxon>Bacillati</taxon>
        <taxon>Actinomycetota</taxon>
        <taxon>Actinomycetes</taxon>
        <taxon>Propionibacteriales</taxon>
        <taxon>Propionibacteriaceae</taxon>
        <taxon>Microlunatus</taxon>
    </lineage>
</organism>
<dbReference type="GO" id="GO:0008732">
    <property type="term" value="F:L-allo-threonine aldolase activity"/>
    <property type="evidence" value="ECO:0007669"/>
    <property type="project" value="TreeGrafter"/>
</dbReference>
<dbReference type="EMBL" id="LT629799">
    <property type="protein sequence ID" value="SDU95480.1"/>
    <property type="molecule type" value="Genomic_DNA"/>
</dbReference>
<evidence type="ECO:0000256" key="1">
    <source>
        <dbReference type="ARBA" id="ARBA00001933"/>
    </source>
</evidence>
<proteinExistence type="inferred from homology"/>
<dbReference type="FunFam" id="3.40.640.10:FF:000030">
    <property type="entry name" value="Low-specificity L-threonine aldolase"/>
    <property type="match status" value="1"/>
</dbReference>
<evidence type="ECO:0000256" key="5">
    <source>
        <dbReference type="PIRSR" id="PIRSR017617-1"/>
    </source>
</evidence>
<dbReference type="InterPro" id="IPR001597">
    <property type="entry name" value="ArAA_b-elim_lyase/Thr_aldolase"/>
</dbReference>
<evidence type="ECO:0000256" key="4">
    <source>
        <dbReference type="ARBA" id="ARBA00023239"/>
    </source>
</evidence>
<dbReference type="Gene3D" id="3.90.1150.10">
    <property type="entry name" value="Aspartate Aminotransferase, domain 1"/>
    <property type="match status" value="1"/>
</dbReference>
<evidence type="ECO:0000256" key="3">
    <source>
        <dbReference type="ARBA" id="ARBA00022898"/>
    </source>
</evidence>
<dbReference type="GO" id="GO:0006545">
    <property type="term" value="P:glycine biosynthetic process"/>
    <property type="evidence" value="ECO:0007669"/>
    <property type="project" value="TreeGrafter"/>
</dbReference>
<feature type="domain" description="Aromatic amino acid beta-eliminating lyase/threonine aldolase" evidence="6">
    <location>
        <begin position="3"/>
        <end position="287"/>
    </location>
</feature>
<keyword evidence="3" id="KW-0663">Pyridoxal phosphate</keyword>
<dbReference type="PANTHER" id="PTHR48097">
    <property type="entry name" value="L-THREONINE ALDOLASE-RELATED"/>
    <property type="match status" value="1"/>
</dbReference>
<reference evidence="8" key="1">
    <citation type="submission" date="2016-10" db="EMBL/GenBank/DDBJ databases">
        <authorList>
            <person name="Varghese N."/>
            <person name="Submissions S."/>
        </authorList>
    </citation>
    <scope>NUCLEOTIDE SEQUENCE [LARGE SCALE GENOMIC DNA]</scope>
    <source>
        <strain evidence="8">DSM 21743</strain>
    </source>
</reference>
<dbReference type="OrthoDB" id="9774495at2"/>
<dbReference type="InterPro" id="IPR015421">
    <property type="entry name" value="PyrdxlP-dep_Trfase_major"/>
</dbReference>
<dbReference type="SUPFAM" id="SSF53383">
    <property type="entry name" value="PLP-dependent transferases"/>
    <property type="match status" value="1"/>
</dbReference>
<dbReference type="NCBIfam" id="NF041359">
    <property type="entry name" value="GntG_guanitoxin"/>
    <property type="match status" value="1"/>
</dbReference>
<accession>A0A1H2MQG0</accession>
<dbReference type="PIRSF" id="PIRSF017617">
    <property type="entry name" value="Thr_aldolase"/>
    <property type="match status" value="1"/>
</dbReference>
<dbReference type="InterPro" id="IPR023603">
    <property type="entry name" value="Low_specificity_L-TA-like"/>
</dbReference>